<proteinExistence type="predicted"/>
<evidence type="ECO:0000313" key="3">
    <source>
        <dbReference type="Proteomes" id="UP001605036"/>
    </source>
</evidence>
<feature type="region of interest" description="Disordered" evidence="1">
    <location>
        <begin position="33"/>
        <end position="52"/>
    </location>
</feature>
<protein>
    <submittedName>
        <fullName evidence="2">Uncharacterized protein</fullName>
    </submittedName>
</protein>
<dbReference type="Proteomes" id="UP001605036">
    <property type="component" value="Unassembled WGS sequence"/>
</dbReference>
<reference evidence="2 3" key="1">
    <citation type="submission" date="2024-09" db="EMBL/GenBank/DDBJ databases">
        <title>Chromosome-scale assembly of Riccia fluitans.</title>
        <authorList>
            <person name="Paukszto L."/>
            <person name="Sawicki J."/>
            <person name="Karawczyk K."/>
            <person name="Piernik-Szablinska J."/>
            <person name="Szczecinska M."/>
            <person name="Mazdziarz M."/>
        </authorList>
    </citation>
    <scope>NUCLEOTIDE SEQUENCE [LARGE SCALE GENOMIC DNA]</scope>
    <source>
        <strain evidence="2">Rf_01</strain>
        <tissue evidence="2">Aerial parts of the thallus</tissue>
    </source>
</reference>
<sequence length="106" mass="11756">MCQSQRAYVAKTSPSLAMILPMKAKRDQWGKTCGKPFASGGQRSPTLANDSPMEANRRLALRLECLAFASTGESLANGGEVTAGHRYMPALRLHWRSFCQWRRNLG</sequence>
<dbReference type="EMBL" id="JBHFFA010000005">
    <property type="protein sequence ID" value="KAL2624185.1"/>
    <property type="molecule type" value="Genomic_DNA"/>
</dbReference>
<keyword evidence="3" id="KW-1185">Reference proteome</keyword>
<evidence type="ECO:0000313" key="2">
    <source>
        <dbReference type="EMBL" id="KAL2624185.1"/>
    </source>
</evidence>
<organism evidence="2 3">
    <name type="scientific">Riccia fluitans</name>
    <dbReference type="NCBI Taxonomy" id="41844"/>
    <lineage>
        <taxon>Eukaryota</taxon>
        <taxon>Viridiplantae</taxon>
        <taxon>Streptophyta</taxon>
        <taxon>Embryophyta</taxon>
        <taxon>Marchantiophyta</taxon>
        <taxon>Marchantiopsida</taxon>
        <taxon>Marchantiidae</taxon>
        <taxon>Marchantiales</taxon>
        <taxon>Ricciaceae</taxon>
        <taxon>Riccia</taxon>
    </lineage>
</organism>
<gene>
    <name evidence="2" type="ORF">R1flu_008430</name>
</gene>
<accession>A0ABD1YCB2</accession>
<name>A0ABD1YCB2_9MARC</name>
<evidence type="ECO:0000256" key="1">
    <source>
        <dbReference type="SAM" id="MobiDB-lite"/>
    </source>
</evidence>
<comment type="caution">
    <text evidence="2">The sequence shown here is derived from an EMBL/GenBank/DDBJ whole genome shotgun (WGS) entry which is preliminary data.</text>
</comment>
<dbReference type="AlphaFoldDB" id="A0ABD1YCB2"/>